<dbReference type="GO" id="GO:0000329">
    <property type="term" value="C:fungal-type vacuole membrane"/>
    <property type="evidence" value="ECO:0007669"/>
    <property type="project" value="EnsemblFungi"/>
</dbReference>
<dbReference type="InterPro" id="IPR006571">
    <property type="entry name" value="TLDc_dom"/>
</dbReference>
<dbReference type="RefSeq" id="XP_019039451.1">
    <property type="nucleotide sequence ID" value="XM_019181790.1"/>
</dbReference>
<evidence type="ECO:0000256" key="4">
    <source>
        <dbReference type="ARBA" id="ARBA00015163"/>
    </source>
</evidence>
<evidence type="ECO:0000256" key="3">
    <source>
        <dbReference type="ARBA" id="ARBA00006731"/>
    </source>
</evidence>
<keyword evidence="8" id="KW-1185">Reference proteome</keyword>
<dbReference type="STRING" id="683960.A0A1E3P4V0"/>
<dbReference type="GO" id="GO:0006979">
    <property type="term" value="P:response to oxidative stress"/>
    <property type="evidence" value="ECO:0007669"/>
    <property type="project" value="TreeGrafter"/>
</dbReference>
<feature type="domain" description="TLDc" evidence="6">
    <location>
        <begin position="301"/>
        <end position="518"/>
    </location>
</feature>
<dbReference type="Pfam" id="PF07534">
    <property type="entry name" value="TLD"/>
    <property type="match status" value="1"/>
</dbReference>
<evidence type="ECO:0000256" key="1">
    <source>
        <dbReference type="ARBA" id="ARBA00002738"/>
    </source>
</evidence>
<sequence>MGQSSSVSAPSASSRTVTNDELLKLFSRSCRRQFLPIELLSIGNNMKKHDKDHNELISEIEFQELLGLPDNNQRLLELVYNGVKKLSNFPLINSGSQGINYEGLLKSIVLLHPERYGKLLTKDYDYLKLVFIIFAIDGQSQNKEKFETQPDTQSISYLNGNSISWKDTPAIQNFDDVDISTSHIRASDALELISFLLVISRLEPQEPLKVYSESFKHFDQFKENALSILRSMNSQITLKNLSSSLITFDQFSAGIENVAPNLLHPLSNLLEILLYDTTLTHNDENQENEALNRKVIKVTSRLINDHFLAQLSTFLPKQLVYSNIRKLYAGSDSGFSMRSFESKVFKWNAPTILLVSGTRINEKTTKNTRYKNFETEFHKLKAEPLDFQNDGDKITYGVYIAQPWRITNKETFGDSHTEIFQLSPIQKIFKPSISAKHFTYFNTLGGGIGIGSIQPTIKGNNKTYNPGNVSLTIDSTLEFAVFRHLGLGGEFRNTNNDELGLEYEDRFLIKNVEVWGCGGEKELAEQNKQWEWEQQEAKRRQNVNLKSIGEDRAILEMAGLVGQHQSGGSM</sequence>
<evidence type="ECO:0000313" key="8">
    <source>
        <dbReference type="Proteomes" id="UP000094112"/>
    </source>
</evidence>
<gene>
    <name evidence="7" type="ORF">WICANDRAFT_31003</name>
</gene>
<comment type="subcellular location">
    <subcellularLocation>
        <location evidence="2">Cytoplasm</location>
    </subcellularLocation>
</comment>
<proteinExistence type="inferred from homology"/>
<evidence type="ECO:0000313" key="7">
    <source>
        <dbReference type="EMBL" id="ODQ60244.1"/>
    </source>
</evidence>
<organism evidence="7 8">
    <name type="scientific">Wickerhamomyces anomalus (strain ATCC 58044 / CBS 1984 / NCYC 433 / NRRL Y-366-8)</name>
    <name type="common">Yeast</name>
    <name type="synonym">Hansenula anomala</name>
    <dbReference type="NCBI Taxonomy" id="683960"/>
    <lineage>
        <taxon>Eukaryota</taxon>
        <taxon>Fungi</taxon>
        <taxon>Dikarya</taxon>
        <taxon>Ascomycota</taxon>
        <taxon>Saccharomycotina</taxon>
        <taxon>Saccharomycetes</taxon>
        <taxon>Phaffomycetales</taxon>
        <taxon>Wickerhamomycetaceae</taxon>
        <taxon>Wickerhamomyces</taxon>
    </lineage>
</organism>
<comment type="similarity">
    <text evidence="3">Belongs to the RTC5 family.</text>
</comment>
<evidence type="ECO:0000256" key="5">
    <source>
        <dbReference type="ARBA" id="ARBA00022490"/>
    </source>
</evidence>
<dbReference type="EMBL" id="KV454210">
    <property type="protein sequence ID" value="ODQ60244.1"/>
    <property type="molecule type" value="Genomic_DNA"/>
</dbReference>
<evidence type="ECO:0000259" key="6">
    <source>
        <dbReference type="PROSITE" id="PS51886"/>
    </source>
</evidence>
<dbReference type="SMART" id="SM00584">
    <property type="entry name" value="TLDc"/>
    <property type="match status" value="1"/>
</dbReference>
<dbReference type="PANTHER" id="PTHR23354:SF130">
    <property type="entry name" value="RESTRICTION OF TELOMERE CAPPING PROTEIN 5"/>
    <property type="match status" value="1"/>
</dbReference>
<dbReference type="PROSITE" id="PS51886">
    <property type="entry name" value="TLDC"/>
    <property type="match status" value="1"/>
</dbReference>
<accession>A0A1E3P4V0</accession>
<dbReference type="PANTHER" id="PTHR23354">
    <property type="entry name" value="NUCLEOLAR PROTEIN 7/ESTROGEN RECEPTOR COACTIVATOR-RELATED"/>
    <property type="match status" value="1"/>
</dbReference>
<dbReference type="OrthoDB" id="289228at2759"/>
<dbReference type="GeneID" id="30199036"/>
<keyword evidence="5" id="KW-0963">Cytoplasm</keyword>
<reference evidence="7 8" key="1">
    <citation type="journal article" date="2016" name="Proc. Natl. Acad. Sci. U.S.A.">
        <title>Comparative genomics of biotechnologically important yeasts.</title>
        <authorList>
            <person name="Riley R."/>
            <person name="Haridas S."/>
            <person name="Wolfe K.H."/>
            <person name="Lopes M.R."/>
            <person name="Hittinger C.T."/>
            <person name="Goeker M."/>
            <person name="Salamov A.A."/>
            <person name="Wisecaver J.H."/>
            <person name="Long T.M."/>
            <person name="Calvey C.H."/>
            <person name="Aerts A.L."/>
            <person name="Barry K.W."/>
            <person name="Choi C."/>
            <person name="Clum A."/>
            <person name="Coughlan A.Y."/>
            <person name="Deshpande S."/>
            <person name="Douglass A.P."/>
            <person name="Hanson S.J."/>
            <person name="Klenk H.-P."/>
            <person name="LaButti K.M."/>
            <person name="Lapidus A."/>
            <person name="Lindquist E.A."/>
            <person name="Lipzen A.M."/>
            <person name="Meier-Kolthoff J.P."/>
            <person name="Ohm R.A."/>
            <person name="Otillar R.P."/>
            <person name="Pangilinan J.L."/>
            <person name="Peng Y."/>
            <person name="Rokas A."/>
            <person name="Rosa C.A."/>
            <person name="Scheuner C."/>
            <person name="Sibirny A.A."/>
            <person name="Slot J.C."/>
            <person name="Stielow J.B."/>
            <person name="Sun H."/>
            <person name="Kurtzman C.P."/>
            <person name="Blackwell M."/>
            <person name="Grigoriev I.V."/>
            <person name="Jeffries T.W."/>
        </authorList>
    </citation>
    <scope>NUCLEOTIDE SEQUENCE [LARGE SCALE GENOMIC DNA]</scope>
    <source>
        <strain evidence="8">ATCC 58044 / CBS 1984 / NCYC 433 / NRRL Y-366-8</strain>
    </source>
</reference>
<dbReference type="Proteomes" id="UP000094112">
    <property type="component" value="Unassembled WGS sequence"/>
</dbReference>
<dbReference type="GO" id="GO:0005634">
    <property type="term" value="C:nucleus"/>
    <property type="evidence" value="ECO:0007669"/>
    <property type="project" value="TreeGrafter"/>
</dbReference>
<evidence type="ECO:0000256" key="2">
    <source>
        <dbReference type="ARBA" id="ARBA00004496"/>
    </source>
</evidence>
<name>A0A1E3P4V0_WICAA</name>
<comment type="function">
    <text evidence="1">May be involved in a process influencing telomere capping.</text>
</comment>
<protein>
    <recommendedName>
        <fullName evidence="4">Restriction of telomere capping protein 5</fullName>
    </recommendedName>
</protein>
<dbReference type="GO" id="GO:0032984">
    <property type="term" value="P:protein-containing complex disassembly"/>
    <property type="evidence" value="ECO:0007669"/>
    <property type="project" value="EnsemblFungi"/>
</dbReference>
<dbReference type="AlphaFoldDB" id="A0A1E3P4V0"/>